<dbReference type="NCBIfam" id="TIGR00711">
    <property type="entry name" value="efflux_EmrB"/>
    <property type="match status" value="1"/>
</dbReference>
<evidence type="ECO:0000256" key="1">
    <source>
        <dbReference type="ARBA" id="ARBA00004651"/>
    </source>
</evidence>
<feature type="transmembrane region" description="Helical" evidence="8">
    <location>
        <begin position="409"/>
        <end position="435"/>
    </location>
</feature>
<feature type="transmembrane region" description="Helical" evidence="8">
    <location>
        <begin position="125"/>
        <end position="143"/>
    </location>
</feature>
<dbReference type="Gene3D" id="1.20.1720.10">
    <property type="entry name" value="Multidrug resistance protein D"/>
    <property type="match status" value="1"/>
</dbReference>
<evidence type="ECO:0000313" key="11">
    <source>
        <dbReference type="Proteomes" id="UP000033649"/>
    </source>
</evidence>
<reference evidence="10 11" key="1">
    <citation type="submission" date="2015-03" db="EMBL/GenBank/DDBJ databases">
        <authorList>
            <person name="Hassan Y."/>
            <person name="Lepp D."/>
            <person name="Li X.-Z."/>
            <person name="Zhou T."/>
        </authorList>
    </citation>
    <scope>NUCLEOTIDE SEQUENCE [LARGE SCALE GENOMIC DNA]</scope>
    <source>
        <strain evidence="10 11">IPL18</strain>
    </source>
</reference>
<feature type="transmembrane region" description="Helical" evidence="8">
    <location>
        <begin position="284"/>
        <end position="309"/>
    </location>
</feature>
<feature type="transmembrane region" description="Helical" evidence="8">
    <location>
        <begin position="181"/>
        <end position="198"/>
    </location>
</feature>
<evidence type="ECO:0000256" key="7">
    <source>
        <dbReference type="ARBA" id="ARBA00023136"/>
    </source>
</evidence>
<dbReference type="CDD" id="cd17503">
    <property type="entry name" value="MFS_LmrB_MDR_like"/>
    <property type="match status" value="1"/>
</dbReference>
<keyword evidence="7 8" id="KW-0472">Membrane</keyword>
<dbReference type="InterPro" id="IPR004638">
    <property type="entry name" value="EmrB-like"/>
</dbReference>
<dbReference type="PANTHER" id="PTHR42718">
    <property type="entry name" value="MAJOR FACILITATOR SUPERFAMILY MULTIDRUG TRANSPORTER MFSC"/>
    <property type="match status" value="1"/>
</dbReference>
<comment type="subcellular location">
    <subcellularLocation>
        <location evidence="1">Cell membrane</location>
        <topology evidence="1">Multi-pass membrane protein</topology>
    </subcellularLocation>
</comment>
<dbReference type="AlphaFoldDB" id="A0A0F5FJ01"/>
<evidence type="ECO:0000259" key="9">
    <source>
        <dbReference type="PROSITE" id="PS50850"/>
    </source>
</evidence>
<feature type="transmembrane region" description="Helical" evidence="8">
    <location>
        <begin position="375"/>
        <end position="397"/>
    </location>
</feature>
<comment type="similarity">
    <text evidence="2">Belongs to the major facilitator superfamily. EmrB family.</text>
</comment>
<keyword evidence="3" id="KW-0813">Transport</keyword>
<feature type="transmembrane region" description="Helical" evidence="8">
    <location>
        <begin position="455"/>
        <end position="478"/>
    </location>
</feature>
<feature type="transmembrane region" description="Helical" evidence="8">
    <location>
        <begin position="321"/>
        <end position="339"/>
    </location>
</feature>
<feature type="transmembrane region" description="Helical" evidence="8">
    <location>
        <begin position="92"/>
        <end position="113"/>
    </location>
</feature>
<evidence type="ECO:0000256" key="5">
    <source>
        <dbReference type="ARBA" id="ARBA00022692"/>
    </source>
</evidence>
<dbReference type="PROSITE" id="PS50850">
    <property type="entry name" value="MFS"/>
    <property type="match status" value="1"/>
</dbReference>
<sequence>MTMDAAAQELPESLAETPDHTARNRLVIAILLVSTFVVFLNETIMSVAIPHLMVDLGVTAGAAQWLTTAFLLTMAVVIPITGFLLQRINTRPIFLLAMSVFSVGTLVCALAPGLELLVTGRVVQAIGTAIMMPLLMTTVMTLVPPEGRGKTMGNISIVMAVAPAIGPTIGGFILGHFDWRFMFYFTLPIAIGALILGATRIRNVSTPRFAPLDIVSVILSALAFGGLVYGLSSLGEGAEHPSPIPAFVPILVGVVAMAIFVWRQMRLASENKALLDLRTLQHRNYTFALVTMAIAMVALLGSSILLPIYTQNVLGLDTLQTGMILLPGGLLMGLMGPIVGRLFDRVGPRPLLVPGVILVSAVMWALTMVGTDTPVWAVVAGHVTLSLGLALTFTPLFTSSMGSVPMPLYSHASAILGSVQQVAGAAGIALFVAVMSLRTAASAAEGLDGVEALAAGIRAGFLCGAVVSVLMVVAATFVRRPTMATPGAMPAGH</sequence>
<accession>A0A0F5FJ01</accession>
<evidence type="ECO:0000256" key="2">
    <source>
        <dbReference type="ARBA" id="ARBA00008537"/>
    </source>
</evidence>
<feature type="transmembrane region" description="Helical" evidence="8">
    <location>
        <begin position="26"/>
        <end position="53"/>
    </location>
</feature>
<keyword evidence="6 8" id="KW-1133">Transmembrane helix</keyword>
<dbReference type="GO" id="GO:0022857">
    <property type="term" value="F:transmembrane transporter activity"/>
    <property type="evidence" value="ECO:0007669"/>
    <property type="project" value="InterPro"/>
</dbReference>
<feature type="transmembrane region" description="Helical" evidence="8">
    <location>
        <begin position="65"/>
        <end position="85"/>
    </location>
</feature>
<dbReference type="SUPFAM" id="SSF103473">
    <property type="entry name" value="MFS general substrate transporter"/>
    <property type="match status" value="1"/>
</dbReference>
<feature type="domain" description="Major facilitator superfamily (MFS) profile" evidence="9">
    <location>
        <begin position="27"/>
        <end position="483"/>
    </location>
</feature>
<evidence type="ECO:0000256" key="6">
    <source>
        <dbReference type="ARBA" id="ARBA00022989"/>
    </source>
</evidence>
<organism evidence="10 11">
    <name type="scientific">Devosia chinhatensis</name>
    <dbReference type="NCBI Taxonomy" id="429727"/>
    <lineage>
        <taxon>Bacteria</taxon>
        <taxon>Pseudomonadati</taxon>
        <taxon>Pseudomonadota</taxon>
        <taxon>Alphaproteobacteria</taxon>
        <taxon>Hyphomicrobiales</taxon>
        <taxon>Devosiaceae</taxon>
        <taxon>Devosia</taxon>
    </lineage>
</organism>
<dbReference type="PATRIC" id="fig|429727.3.peg.384"/>
<comment type="caution">
    <text evidence="10">The sequence shown here is derived from an EMBL/GenBank/DDBJ whole genome shotgun (WGS) entry which is preliminary data.</text>
</comment>
<feature type="transmembrane region" description="Helical" evidence="8">
    <location>
        <begin position="351"/>
        <end position="369"/>
    </location>
</feature>
<dbReference type="EMBL" id="JZEY01000054">
    <property type="protein sequence ID" value="KKB08826.1"/>
    <property type="molecule type" value="Genomic_DNA"/>
</dbReference>
<dbReference type="InterPro" id="IPR036259">
    <property type="entry name" value="MFS_trans_sf"/>
</dbReference>
<proteinExistence type="inferred from homology"/>
<protein>
    <submittedName>
        <fullName evidence="10">Major facilitator transporter</fullName>
    </submittedName>
</protein>
<gene>
    <name evidence="10" type="ORF">VE26_01815</name>
</gene>
<dbReference type="Gene3D" id="1.20.1250.20">
    <property type="entry name" value="MFS general substrate transporter like domains"/>
    <property type="match status" value="1"/>
</dbReference>
<evidence type="ECO:0000313" key="10">
    <source>
        <dbReference type="EMBL" id="KKB08826.1"/>
    </source>
</evidence>
<evidence type="ECO:0000256" key="3">
    <source>
        <dbReference type="ARBA" id="ARBA00022448"/>
    </source>
</evidence>
<evidence type="ECO:0000256" key="4">
    <source>
        <dbReference type="ARBA" id="ARBA00022475"/>
    </source>
</evidence>
<evidence type="ECO:0000256" key="8">
    <source>
        <dbReference type="SAM" id="Phobius"/>
    </source>
</evidence>
<feature type="transmembrane region" description="Helical" evidence="8">
    <location>
        <begin position="244"/>
        <end position="263"/>
    </location>
</feature>
<feature type="transmembrane region" description="Helical" evidence="8">
    <location>
        <begin position="155"/>
        <end position="175"/>
    </location>
</feature>
<feature type="transmembrane region" description="Helical" evidence="8">
    <location>
        <begin position="210"/>
        <end position="232"/>
    </location>
</feature>
<dbReference type="InterPro" id="IPR011701">
    <property type="entry name" value="MFS"/>
</dbReference>
<keyword evidence="4" id="KW-1003">Cell membrane</keyword>
<dbReference type="PANTHER" id="PTHR42718:SF9">
    <property type="entry name" value="MAJOR FACILITATOR SUPERFAMILY MULTIDRUG TRANSPORTER MFSC"/>
    <property type="match status" value="1"/>
</dbReference>
<keyword evidence="5 8" id="KW-0812">Transmembrane</keyword>
<dbReference type="GO" id="GO:0005886">
    <property type="term" value="C:plasma membrane"/>
    <property type="evidence" value="ECO:0007669"/>
    <property type="project" value="UniProtKB-SubCell"/>
</dbReference>
<dbReference type="STRING" id="429727.VE26_01815"/>
<dbReference type="InterPro" id="IPR020846">
    <property type="entry name" value="MFS_dom"/>
</dbReference>
<dbReference type="Pfam" id="PF07690">
    <property type="entry name" value="MFS_1"/>
    <property type="match status" value="1"/>
</dbReference>
<dbReference type="PRINTS" id="PR01036">
    <property type="entry name" value="TCRTETB"/>
</dbReference>
<keyword evidence="11" id="KW-1185">Reference proteome</keyword>
<name>A0A0F5FJ01_9HYPH</name>
<dbReference type="Proteomes" id="UP000033649">
    <property type="component" value="Unassembled WGS sequence"/>
</dbReference>